<comment type="caution">
    <text evidence="2">The sequence shown here is derived from an EMBL/GenBank/DDBJ whole genome shotgun (WGS) entry which is preliminary data.</text>
</comment>
<organism evidence="2 3">
    <name type="scientific">Pocillopora meandrina</name>
    <dbReference type="NCBI Taxonomy" id="46732"/>
    <lineage>
        <taxon>Eukaryota</taxon>
        <taxon>Metazoa</taxon>
        <taxon>Cnidaria</taxon>
        <taxon>Anthozoa</taxon>
        <taxon>Hexacorallia</taxon>
        <taxon>Scleractinia</taxon>
        <taxon>Astrocoeniina</taxon>
        <taxon>Pocilloporidae</taxon>
        <taxon>Pocillopora</taxon>
    </lineage>
</organism>
<dbReference type="Proteomes" id="UP001159428">
    <property type="component" value="Unassembled WGS sequence"/>
</dbReference>
<keyword evidence="3" id="KW-1185">Reference proteome</keyword>
<dbReference type="InterPro" id="IPR023210">
    <property type="entry name" value="NADP_OxRdtase_dom"/>
</dbReference>
<dbReference type="Pfam" id="PF00248">
    <property type="entry name" value="Aldo_ket_red"/>
    <property type="match status" value="1"/>
</dbReference>
<dbReference type="InterPro" id="IPR020471">
    <property type="entry name" value="AKR"/>
</dbReference>
<evidence type="ECO:0000259" key="1">
    <source>
        <dbReference type="Pfam" id="PF00248"/>
    </source>
</evidence>
<evidence type="ECO:0000313" key="2">
    <source>
        <dbReference type="EMBL" id="CAH3133904.1"/>
    </source>
</evidence>
<dbReference type="EMBL" id="CALNXJ010000028">
    <property type="protein sequence ID" value="CAH3133904.1"/>
    <property type="molecule type" value="Genomic_DNA"/>
</dbReference>
<evidence type="ECO:0000313" key="3">
    <source>
        <dbReference type="Proteomes" id="UP001159428"/>
    </source>
</evidence>
<dbReference type="AlphaFoldDB" id="A0AAU9X1Q2"/>
<dbReference type="Gene3D" id="3.20.20.100">
    <property type="entry name" value="NADP-dependent oxidoreductase domain"/>
    <property type="match status" value="1"/>
</dbReference>
<dbReference type="InterPro" id="IPR018170">
    <property type="entry name" value="Aldo/ket_reductase_CS"/>
</dbReference>
<accession>A0AAU9X1Q2</accession>
<dbReference type="PANTHER" id="PTHR11732">
    <property type="entry name" value="ALDO/KETO REDUCTASE"/>
    <property type="match status" value="1"/>
</dbReference>
<feature type="domain" description="NADP-dependent oxidoreductase" evidence="1">
    <location>
        <begin position="15"/>
        <end position="154"/>
    </location>
</feature>
<dbReference type="GO" id="GO:0016491">
    <property type="term" value="F:oxidoreductase activity"/>
    <property type="evidence" value="ECO:0007669"/>
    <property type="project" value="InterPro"/>
</dbReference>
<proteinExistence type="predicted"/>
<reference evidence="2 3" key="1">
    <citation type="submission" date="2022-05" db="EMBL/GenBank/DDBJ databases">
        <authorList>
            <consortium name="Genoscope - CEA"/>
            <person name="William W."/>
        </authorList>
    </citation>
    <scope>NUCLEOTIDE SEQUENCE [LARGE SCALE GENOMIC DNA]</scope>
</reference>
<dbReference type="PRINTS" id="PR00069">
    <property type="entry name" value="ALDKETRDTASE"/>
</dbReference>
<name>A0AAU9X1Q2_9CNID</name>
<dbReference type="InterPro" id="IPR036812">
    <property type="entry name" value="NAD(P)_OxRdtase_dom_sf"/>
</dbReference>
<sequence>METIKLSNGGSLPALGLGTWKSKPDKVTYAVEMAIKAGYRHIDCAAVYGNEKEVGQALKSCIGKTVNRKDLFITSKLWNTKHNPTDVHSAAEQTHLGLNYLDLYLIHWPVSFKDGDVSFPKDDDGNIIYAYHDPCDTWKAMETLVDDGLFKAIGKDYFHGISNRSQLIEHCRKRDIVGVFKHSTLNNSS</sequence>
<gene>
    <name evidence="2" type="ORF">PMEA_00015592</name>
</gene>
<dbReference type="PROSITE" id="PS00798">
    <property type="entry name" value="ALDOKETO_REDUCTASE_1"/>
    <property type="match status" value="1"/>
</dbReference>
<dbReference type="SUPFAM" id="SSF51430">
    <property type="entry name" value="NAD(P)-linked oxidoreductase"/>
    <property type="match status" value="1"/>
</dbReference>
<protein>
    <recommendedName>
        <fullName evidence="1">NADP-dependent oxidoreductase domain-containing protein</fullName>
    </recommendedName>
</protein>